<keyword evidence="4" id="KW-0342">GTP-binding</keyword>
<dbReference type="InterPro" id="IPR027094">
    <property type="entry name" value="Mitofusin_fam"/>
</dbReference>
<gene>
    <name evidence="9" type="ORF">QPM17_21400</name>
</gene>
<dbReference type="PANTHER" id="PTHR10465">
    <property type="entry name" value="TRANSMEMBRANE GTPASE FZO1"/>
    <property type="match status" value="1"/>
</dbReference>
<keyword evidence="7" id="KW-1133">Transmembrane helix</keyword>
<feature type="region of interest" description="Disordered" evidence="6">
    <location>
        <begin position="418"/>
        <end position="453"/>
    </location>
</feature>
<name>A0ABT7IHU3_9GAMM</name>
<dbReference type="EMBL" id="JASSVS010000016">
    <property type="protein sequence ID" value="MDL0433705.1"/>
    <property type="molecule type" value="Genomic_DNA"/>
</dbReference>
<dbReference type="SUPFAM" id="SSF52540">
    <property type="entry name" value="P-loop containing nucleoside triphosphate hydrolases"/>
    <property type="match status" value="1"/>
</dbReference>
<evidence type="ECO:0000256" key="4">
    <source>
        <dbReference type="ARBA" id="ARBA00023134"/>
    </source>
</evidence>
<keyword evidence="10" id="KW-1185">Reference proteome</keyword>
<keyword evidence="5 7" id="KW-0472">Membrane</keyword>
<evidence type="ECO:0000259" key="8">
    <source>
        <dbReference type="Pfam" id="PF00350"/>
    </source>
</evidence>
<evidence type="ECO:0000256" key="5">
    <source>
        <dbReference type="ARBA" id="ARBA00023136"/>
    </source>
</evidence>
<evidence type="ECO:0000256" key="2">
    <source>
        <dbReference type="ARBA" id="ARBA00022741"/>
    </source>
</evidence>
<evidence type="ECO:0000256" key="6">
    <source>
        <dbReference type="SAM" id="MobiDB-lite"/>
    </source>
</evidence>
<feature type="domain" description="Dynamin N-terminal" evidence="8">
    <location>
        <begin position="43"/>
        <end position="195"/>
    </location>
</feature>
<evidence type="ECO:0000313" key="9">
    <source>
        <dbReference type="EMBL" id="MDL0433705.1"/>
    </source>
</evidence>
<accession>A0ABT7IHU3</accession>
<feature type="transmembrane region" description="Helical" evidence="7">
    <location>
        <begin position="475"/>
        <end position="495"/>
    </location>
</feature>
<feature type="compositionally biased region" description="Low complexity" evidence="6">
    <location>
        <begin position="438"/>
        <end position="449"/>
    </location>
</feature>
<dbReference type="PANTHER" id="PTHR10465:SF0">
    <property type="entry name" value="SARCALUMENIN"/>
    <property type="match status" value="1"/>
</dbReference>
<dbReference type="Gene3D" id="3.40.50.300">
    <property type="entry name" value="P-loop containing nucleotide triphosphate hydrolases"/>
    <property type="match status" value="1"/>
</dbReference>
<evidence type="ECO:0000256" key="3">
    <source>
        <dbReference type="ARBA" id="ARBA00022801"/>
    </source>
</evidence>
<dbReference type="Proteomes" id="UP001227964">
    <property type="component" value="Unassembled WGS sequence"/>
</dbReference>
<sequence length="594" mass="66636">MLNIQTSYARYLTEATNALAHTPVSVERLEEIKSQLIQEELIIPVIGVFSSGKSTALNTLLGRPTLPVDISPETDLATELRASSDERVEAIRSDGSIVKFKLEEMEAIKPRVDEFSHLVLYIDSDVLRRLSPLVLVDMPGFDSTLANHNKAISRYIGNGAHYLVLISAEEGTITKSLQRHLRDINQLEQSFSFIVSKANLKPQDELADILARVQDQASLLFGEEITVSAMGQDDQEELATRLREIDPENLYERIHGRSMKDLHLDLSGTLGLSIAGLQQGADDCDDTIQEMQLTLEKIVSKRDSILSEVQSRHSDASIHRCIHAVETELSQAIHELTDTAMSGDRKAVGLVVSDITRSVLLSEIKREMNEINSTVVDKLTTEVNELYIKLNGFEIGEDWLADFAERVQSGTQRLSTSIQSFSEKMSEKNAHPASQGDVNHNNSVNGSNNENKDKTTRNIHLYRALTTTLAVTTSIVIPLIELVIIFLPELLSGLMRKRQREELRRQITSQLIPGVKRQLQAKLPEIYNDQVESLVENISATFENKIKEHQLTLSKVTLEQRDNKSDILSQVEHLTSVQQKIQRLASQHLYREAI</sequence>
<protein>
    <submittedName>
        <fullName evidence="9">Dynamin family protein</fullName>
    </submittedName>
</protein>
<dbReference type="InterPro" id="IPR045063">
    <property type="entry name" value="Dynamin_N"/>
</dbReference>
<keyword evidence="3" id="KW-0378">Hydrolase</keyword>
<keyword evidence="7" id="KW-0812">Transmembrane</keyword>
<reference evidence="9 10" key="1">
    <citation type="submission" date="2023-06" db="EMBL/GenBank/DDBJ databases">
        <title>Marinobacter azerbaijanicus a moderately halophilic, isolated from Urmia Lake in Azerbaijan region of Iran.</title>
        <authorList>
            <person name="Sanchez-Porro C."/>
            <person name="Aghdam E.M."/>
            <person name="Saheb S.M."/>
            <person name="Tarhriz V."/>
            <person name="Kazemi E."/>
            <person name="Ammozegar M.A."/>
            <person name="Ventosa A."/>
            <person name="Hejazi M.S."/>
        </authorList>
    </citation>
    <scope>NUCLEOTIDE SEQUENCE [LARGE SCALE GENOMIC DNA]</scope>
    <source>
        <strain evidence="9 10">TBZ242</strain>
    </source>
</reference>
<dbReference type="InterPro" id="IPR027417">
    <property type="entry name" value="P-loop_NTPase"/>
</dbReference>
<organism evidence="9 10">
    <name type="scientific">Marinobacter azerbaijanicus</name>
    <dbReference type="NCBI Taxonomy" id="3050455"/>
    <lineage>
        <taxon>Bacteria</taxon>
        <taxon>Pseudomonadati</taxon>
        <taxon>Pseudomonadota</taxon>
        <taxon>Gammaproteobacteria</taxon>
        <taxon>Pseudomonadales</taxon>
        <taxon>Marinobacteraceae</taxon>
        <taxon>Marinobacter</taxon>
    </lineage>
</organism>
<dbReference type="RefSeq" id="WP_285393727.1">
    <property type="nucleotide sequence ID" value="NZ_JASSVS010000016.1"/>
</dbReference>
<evidence type="ECO:0000313" key="10">
    <source>
        <dbReference type="Proteomes" id="UP001227964"/>
    </source>
</evidence>
<keyword evidence="2" id="KW-0547">Nucleotide-binding</keyword>
<evidence type="ECO:0000256" key="1">
    <source>
        <dbReference type="ARBA" id="ARBA00004370"/>
    </source>
</evidence>
<evidence type="ECO:0000256" key="7">
    <source>
        <dbReference type="SAM" id="Phobius"/>
    </source>
</evidence>
<dbReference type="Pfam" id="PF00350">
    <property type="entry name" value="Dynamin_N"/>
    <property type="match status" value="1"/>
</dbReference>
<proteinExistence type="predicted"/>
<comment type="subcellular location">
    <subcellularLocation>
        <location evidence="1">Membrane</location>
    </subcellularLocation>
</comment>
<comment type="caution">
    <text evidence="9">The sequence shown here is derived from an EMBL/GenBank/DDBJ whole genome shotgun (WGS) entry which is preliminary data.</text>
</comment>